<comment type="caution">
    <text evidence="2">The sequence shown here is derived from an EMBL/GenBank/DDBJ whole genome shotgun (WGS) entry which is preliminary data.</text>
</comment>
<proteinExistence type="predicted"/>
<organism evidence="2 3">
    <name type="scientific">Armillaria luteobubalina</name>
    <dbReference type="NCBI Taxonomy" id="153913"/>
    <lineage>
        <taxon>Eukaryota</taxon>
        <taxon>Fungi</taxon>
        <taxon>Dikarya</taxon>
        <taxon>Basidiomycota</taxon>
        <taxon>Agaricomycotina</taxon>
        <taxon>Agaricomycetes</taxon>
        <taxon>Agaricomycetidae</taxon>
        <taxon>Agaricales</taxon>
        <taxon>Marasmiineae</taxon>
        <taxon>Physalacriaceae</taxon>
        <taxon>Armillaria</taxon>
    </lineage>
</organism>
<protein>
    <submittedName>
        <fullName evidence="2">Uncharacterized protein</fullName>
    </submittedName>
</protein>
<accession>A0AA39QKF1</accession>
<evidence type="ECO:0000256" key="1">
    <source>
        <dbReference type="SAM" id="MobiDB-lite"/>
    </source>
</evidence>
<dbReference type="EMBL" id="JAUEPU010000004">
    <property type="protein sequence ID" value="KAK0503273.1"/>
    <property type="molecule type" value="Genomic_DNA"/>
</dbReference>
<reference evidence="2" key="1">
    <citation type="submission" date="2023-06" db="EMBL/GenBank/DDBJ databases">
        <authorList>
            <consortium name="Lawrence Berkeley National Laboratory"/>
            <person name="Ahrendt S."/>
            <person name="Sahu N."/>
            <person name="Indic B."/>
            <person name="Wong-Bajracharya J."/>
            <person name="Merenyi Z."/>
            <person name="Ke H.-M."/>
            <person name="Monk M."/>
            <person name="Kocsube S."/>
            <person name="Drula E."/>
            <person name="Lipzen A."/>
            <person name="Balint B."/>
            <person name="Henrissat B."/>
            <person name="Andreopoulos B."/>
            <person name="Martin F.M."/>
            <person name="Harder C.B."/>
            <person name="Rigling D."/>
            <person name="Ford K.L."/>
            <person name="Foster G.D."/>
            <person name="Pangilinan J."/>
            <person name="Papanicolaou A."/>
            <person name="Barry K."/>
            <person name="LaButti K."/>
            <person name="Viragh M."/>
            <person name="Koriabine M."/>
            <person name="Yan M."/>
            <person name="Riley R."/>
            <person name="Champramary S."/>
            <person name="Plett K.L."/>
            <person name="Tsai I.J."/>
            <person name="Slot J."/>
            <person name="Sipos G."/>
            <person name="Plett J."/>
            <person name="Nagy L.G."/>
            <person name="Grigoriev I.V."/>
        </authorList>
    </citation>
    <scope>NUCLEOTIDE SEQUENCE</scope>
    <source>
        <strain evidence="2">HWK02</strain>
    </source>
</reference>
<keyword evidence="3" id="KW-1185">Reference proteome</keyword>
<feature type="region of interest" description="Disordered" evidence="1">
    <location>
        <begin position="172"/>
        <end position="202"/>
    </location>
</feature>
<evidence type="ECO:0000313" key="2">
    <source>
        <dbReference type="EMBL" id="KAK0503273.1"/>
    </source>
</evidence>
<evidence type="ECO:0000313" key="3">
    <source>
        <dbReference type="Proteomes" id="UP001175228"/>
    </source>
</evidence>
<sequence>MCGVSPSIAEVGLIDVENNTEDNLPELEQINAIEKIASDNLAMDIALLGALHEPSILEKMNEHTDNLHHWIETNGSHVSHVVDALMKHYKSLKFSPNSTLTRIENLFFEVSAIKNKLEEKVQREKSSQQSSGLLQKRATAVMRSALEPVLMNFRVREESMFQERTERVRQDFQQRMVPFTGPSSMGNGDNIGGHVDEDSGSY</sequence>
<dbReference type="AlphaFoldDB" id="A0AA39QKF1"/>
<gene>
    <name evidence="2" type="ORF">EDD18DRAFT_626291</name>
</gene>
<dbReference type="Proteomes" id="UP001175228">
    <property type="component" value="Unassembled WGS sequence"/>
</dbReference>
<name>A0AA39QKF1_9AGAR</name>